<reference evidence="1 2" key="1">
    <citation type="submission" date="2019-11" db="EMBL/GenBank/DDBJ databases">
        <authorList>
            <person name="Zheng R.K."/>
            <person name="Sun C.M."/>
        </authorList>
    </citation>
    <scope>NUCLEOTIDE SEQUENCE [LARGE SCALE GENOMIC DNA]</scope>
    <source>
        <strain evidence="1 2">SRB007</strain>
    </source>
</reference>
<accession>A0A6I6JBZ0</accession>
<keyword evidence="2" id="KW-1185">Reference proteome</keyword>
<dbReference type="Proteomes" id="UP000428328">
    <property type="component" value="Chromosome"/>
</dbReference>
<protein>
    <recommendedName>
        <fullName evidence="3">Arylsulfotransferase (ASST)</fullName>
    </recommendedName>
</protein>
<sequence length="418" mass="46871">MKKNIPLILFFLSLMFFSFGYGFLAGVGKLFPYHQLRDAIVAIGDELHPWFYVKADTSRVQTVNDPSRTMKGLNLVTGVGPDKTLTAKIVDMDGKELHRWDVDWFSIWPDADHVGNRKPKTRPGTTIDGAVLTPEGDLIFNYEYLGLVRLAKDGHVVWRLPYQTHHTIYTDDDGNLWVPGMIDRTEPLPGFPNYRADFVEYTAIKVSTEGKILREIKLFDVLKDNGLYGLLTMATTKQMDTTVSGDTLHLNDVEVFPRHMKEGFFRHGDVMISLRNPNAILVLTPDGKVKYASIGKYVRQHDPDFVDGNSFSVFDNNNITGAAHPSSRIVLEHAPSGKTETIYEGTDATPFFTDIMGKHQWLPNGNLLITETRGGRAFEVAPGGEIVWDYHNVAGENILGALDGVQRLPAQFNTIFGR</sequence>
<dbReference type="InterPro" id="IPR039535">
    <property type="entry name" value="ASST-like"/>
</dbReference>
<dbReference type="EMBL" id="CP046400">
    <property type="protein sequence ID" value="QGY40295.1"/>
    <property type="molecule type" value="Genomic_DNA"/>
</dbReference>
<gene>
    <name evidence="1" type="ORF">GM415_09210</name>
</gene>
<name>A0A6I6JBZ0_9BACT</name>
<dbReference type="PANTHER" id="PTHR35340:SF5">
    <property type="entry name" value="ASST-DOMAIN-CONTAINING PROTEIN"/>
    <property type="match status" value="1"/>
</dbReference>
<dbReference type="SUPFAM" id="SSF63829">
    <property type="entry name" value="Calcium-dependent phosphotriesterase"/>
    <property type="match status" value="1"/>
</dbReference>
<organism evidence="1 2">
    <name type="scientific">Pseudodesulfovibrio cashew</name>
    <dbReference type="NCBI Taxonomy" id="2678688"/>
    <lineage>
        <taxon>Bacteria</taxon>
        <taxon>Pseudomonadati</taxon>
        <taxon>Thermodesulfobacteriota</taxon>
        <taxon>Desulfovibrionia</taxon>
        <taxon>Desulfovibrionales</taxon>
        <taxon>Desulfovibrionaceae</taxon>
    </lineage>
</organism>
<dbReference type="KEGG" id="psel:GM415_09210"/>
<dbReference type="InterPro" id="IPR053143">
    <property type="entry name" value="Arylsulfate_ST"/>
</dbReference>
<dbReference type="Pfam" id="PF14269">
    <property type="entry name" value="Arylsulfotran_2"/>
    <property type="match status" value="1"/>
</dbReference>
<evidence type="ECO:0000313" key="2">
    <source>
        <dbReference type="Proteomes" id="UP000428328"/>
    </source>
</evidence>
<evidence type="ECO:0000313" key="1">
    <source>
        <dbReference type="EMBL" id="QGY40295.1"/>
    </source>
</evidence>
<proteinExistence type="predicted"/>
<dbReference type="PANTHER" id="PTHR35340">
    <property type="entry name" value="PQQ ENZYME REPEAT PROTEIN-RELATED"/>
    <property type="match status" value="1"/>
</dbReference>
<evidence type="ECO:0008006" key="3">
    <source>
        <dbReference type="Google" id="ProtNLM"/>
    </source>
</evidence>
<dbReference type="AlphaFoldDB" id="A0A6I6JBZ0"/>
<dbReference type="RefSeq" id="WP_158947516.1">
    <property type="nucleotide sequence ID" value="NZ_CP046400.1"/>
</dbReference>